<dbReference type="GO" id="GO:0004826">
    <property type="term" value="F:phenylalanine-tRNA ligase activity"/>
    <property type="evidence" value="ECO:0007669"/>
    <property type="project" value="UniProtKB-EC"/>
</dbReference>
<dbReference type="InterPro" id="IPR002319">
    <property type="entry name" value="Phenylalanyl-tRNA_Synthase"/>
</dbReference>
<proteinExistence type="inferred from homology"/>
<dbReference type="EC" id="6.1.1.20" evidence="2"/>
<dbReference type="InterPro" id="IPR045864">
    <property type="entry name" value="aa-tRNA-synth_II/BPL/LPL"/>
</dbReference>
<evidence type="ECO:0000256" key="3">
    <source>
        <dbReference type="ARBA" id="ARBA00022598"/>
    </source>
</evidence>
<keyword evidence="7" id="KW-0809">Transit peptide</keyword>
<gene>
    <name evidence="14" type="ORF">COU07_01515</name>
</gene>
<organism evidence="14 15">
    <name type="scientific">Candidatus Harrisonbacteria bacterium CG10_big_fil_rev_8_21_14_0_10_40_38</name>
    <dbReference type="NCBI Taxonomy" id="1974583"/>
    <lineage>
        <taxon>Bacteria</taxon>
        <taxon>Candidatus Harrisoniibacteriota</taxon>
    </lineage>
</organism>
<dbReference type="GO" id="GO:0006432">
    <property type="term" value="P:phenylalanyl-tRNA aminoacylation"/>
    <property type="evidence" value="ECO:0007669"/>
    <property type="project" value="TreeGrafter"/>
</dbReference>
<comment type="function">
    <text evidence="11">Is responsible for the charging of tRNA(Phe) with phenylalanine in mitochondrial translation.</text>
</comment>
<keyword evidence="8" id="KW-0030">Aminoacyl-tRNA synthetase</keyword>
<comment type="catalytic activity">
    <reaction evidence="10">
        <text>tRNA(Phe) + L-phenylalanine + ATP = L-phenylalanyl-tRNA(Phe) + AMP + diphosphate + H(+)</text>
        <dbReference type="Rhea" id="RHEA:19413"/>
        <dbReference type="Rhea" id="RHEA-COMP:9668"/>
        <dbReference type="Rhea" id="RHEA-COMP:9699"/>
        <dbReference type="ChEBI" id="CHEBI:15378"/>
        <dbReference type="ChEBI" id="CHEBI:30616"/>
        <dbReference type="ChEBI" id="CHEBI:33019"/>
        <dbReference type="ChEBI" id="CHEBI:58095"/>
        <dbReference type="ChEBI" id="CHEBI:78442"/>
        <dbReference type="ChEBI" id="CHEBI:78531"/>
        <dbReference type="ChEBI" id="CHEBI:456215"/>
        <dbReference type="EC" id="6.1.1.20"/>
    </reaction>
</comment>
<dbReference type="Pfam" id="PF03147">
    <property type="entry name" value="FDX-ACB"/>
    <property type="match status" value="1"/>
</dbReference>
<keyword evidence="3" id="KW-0436">Ligase</keyword>
<feature type="domain" description="Aminoacyl-transfer RNA synthetases class-II family profile" evidence="12">
    <location>
        <begin position="155"/>
        <end position="289"/>
    </location>
</feature>
<evidence type="ECO:0000256" key="5">
    <source>
        <dbReference type="ARBA" id="ARBA00022840"/>
    </source>
</evidence>
<dbReference type="Gene3D" id="3.30.930.10">
    <property type="entry name" value="Bira Bifunctional Protein, Domain 2"/>
    <property type="match status" value="1"/>
</dbReference>
<dbReference type="FunFam" id="3.30.70.380:FF:000003">
    <property type="entry name" value="Phenylalanine--tRNA ligase chloroplastic/mitochondrial"/>
    <property type="match status" value="1"/>
</dbReference>
<dbReference type="GO" id="GO:0005737">
    <property type="term" value="C:cytoplasm"/>
    <property type="evidence" value="ECO:0007669"/>
    <property type="project" value="TreeGrafter"/>
</dbReference>
<name>A0A2H0UT16_9BACT</name>
<sequence>MEKRNFDFKKDILDTDDSTGGREIIYRDGVEEKILSEIESRDDFDALRFKRLLALPDLSRKESSPIKFVIDEILAIDDFKGFDVVKTPETLTVSDSFDLFNFPEDHPSRNTSDTYFIGEDRVLRTHTTSMWLYYLTDPDVQKLLSERGWIGELCYGKVYRKDEIDSKHFPVFHQIDGLYIQKREKGEITLDDLQRVLANIVKAVFGEDITYKFLGDTFPFTDPSTQIEIKWGDKWLEVVGAGVVHKNVLERLGIDSEKYTGWAFGFGIERLAMVKMDIPDIRIFWSEDPRVTKQFVSLNSKYASVSKYPEVVRDISFIVSKKTSLNRFYEIVRHLAGDLVEEVAMTDEYENDEKFGADRKSYTFRIVYRSHERTLTNEEVNKIHSEVEKMVGEDLGAEVR</sequence>
<dbReference type="InterPro" id="IPR005121">
    <property type="entry name" value="Fdx_antiC-bd"/>
</dbReference>
<keyword evidence="4" id="KW-0547">Nucleotide-binding</keyword>
<evidence type="ECO:0000256" key="8">
    <source>
        <dbReference type="ARBA" id="ARBA00023146"/>
    </source>
</evidence>
<evidence type="ECO:0000256" key="2">
    <source>
        <dbReference type="ARBA" id="ARBA00012814"/>
    </source>
</evidence>
<evidence type="ECO:0000313" key="15">
    <source>
        <dbReference type="Proteomes" id="UP000231157"/>
    </source>
</evidence>
<dbReference type="Gene3D" id="3.30.70.380">
    <property type="entry name" value="Ferrodoxin-fold anticodon-binding domain"/>
    <property type="match status" value="1"/>
</dbReference>
<keyword evidence="6" id="KW-0648">Protein biosynthesis</keyword>
<dbReference type="GO" id="GO:0005524">
    <property type="term" value="F:ATP binding"/>
    <property type="evidence" value="ECO:0007669"/>
    <property type="project" value="UniProtKB-KW"/>
</dbReference>
<evidence type="ECO:0000259" key="12">
    <source>
        <dbReference type="PROSITE" id="PS50862"/>
    </source>
</evidence>
<evidence type="ECO:0000256" key="7">
    <source>
        <dbReference type="ARBA" id="ARBA00022946"/>
    </source>
</evidence>
<dbReference type="SMART" id="SM00896">
    <property type="entry name" value="FDX-ACB"/>
    <property type="match status" value="1"/>
</dbReference>
<dbReference type="PROSITE" id="PS50862">
    <property type="entry name" value="AA_TRNA_LIGASE_II"/>
    <property type="match status" value="1"/>
</dbReference>
<feature type="domain" description="FDX-ACB" evidence="13">
    <location>
        <begin position="306"/>
        <end position="400"/>
    </location>
</feature>
<evidence type="ECO:0000256" key="11">
    <source>
        <dbReference type="ARBA" id="ARBA00057761"/>
    </source>
</evidence>
<dbReference type="Proteomes" id="UP000231157">
    <property type="component" value="Unassembled WGS sequence"/>
</dbReference>
<evidence type="ECO:0000256" key="6">
    <source>
        <dbReference type="ARBA" id="ARBA00022917"/>
    </source>
</evidence>
<dbReference type="PANTHER" id="PTHR11538">
    <property type="entry name" value="PHENYLALANYL-TRNA SYNTHETASE"/>
    <property type="match status" value="1"/>
</dbReference>
<dbReference type="InterPro" id="IPR006195">
    <property type="entry name" value="aa-tRNA-synth_II"/>
</dbReference>
<dbReference type="GO" id="GO:0000049">
    <property type="term" value="F:tRNA binding"/>
    <property type="evidence" value="ECO:0007669"/>
    <property type="project" value="InterPro"/>
</dbReference>
<comment type="caution">
    <text evidence="14">The sequence shown here is derived from an EMBL/GenBank/DDBJ whole genome shotgun (WGS) entry which is preliminary data.</text>
</comment>
<accession>A0A2H0UT16</accession>
<dbReference type="PROSITE" id="PS51447">
    <property type="entry name" value="FDX_ACB"/>
    <property type="match status" value="1"/>
</dbReference>
<evidence type="ECO:0000256" key="4">
    <source>
        <dbReference type="ARBA" id="ARBA00022741"/>
    </source>
</evidence>
<dbReference type="Pfam" id="PF01409">
    <property type="entry name" value="tRNA-synt_2d"/>
    <property type="match status" value="1"/>
</dbReference>
<reference evidence="15" key="1">
    <citation type="submission" date="2017-09" db="EMBL/GenBank/DDBJ databases">
        <title>Depth-based differentiation of microbial function through sediment-hosted aquifers and enrichment of novel symbionts in the deep terrestrial subsurface.</title>
        <authorList>
            <person name="Probst A.J."/>
            <person name="Ladd B."/>
            <person name="Jarett J.K."/>
            <person name="Geller-Mcgrath D.E."/>
            <person name="Sieber C.M.K."/>
            <person name="Emerson J.B."/>
            <person name="Anantharaman K."/>
            <person name="Thomas B.C."/>
            <person name="Malmstrom R."/>
            <person name="Stieglmeier M."/>
            <person name="Klingl A."/>
            <person name="Woyke T."/>
            <person name="Ryan C.M."/>
            <person name="Banfield J.F."/>
        </authorList>
    </citation>
    <scope>NUCLEOTIDE SEQUENCE [LARGE SCALE GENOMIC DNA]</scope>
</reference>
<dbReference type="SUPFAM" id="SSF54991">
    <property type="entry name" value="Anticodon-binding domain of PheRS"/>
    <property type="match status" value="1"/>
</dbReference>
<keyword evidence="5" id="KW-0067">ATP-binding</keyword>
<dbReference type="EMBL" id="PFAZ01000001">
    <property type="protein sequence ID" value="PIR89558.1"/>
    <property type="molecule type" value="Genomic_DNA"/>
</dbReference>
<comment type="similarity">
    <text evidence="1">Belongs to the class-II aminoacyl-tRNA synthetase family.</text>
</comment>
<protein>
    <recommendedName>
        <fullName evidence="2">phenylalanine--tRNA ligase</fullName>
        <ecNumber evidence="2">6.1.1.20</ecNumber>
    </recommendedName>
    <alternativeName>
        <fullName evidence="9">Phenylalanyl-tRNA synthetase</fullName>
    </alternativeName>
</protein>
<dbReference type="InterPro" id="IPR036690">
    <property type="entry name" value="Fdx_antiC-bd_sf"/>
</dbReference>
<dbReference type="PANTHER" id="PTHR11538:SF41">
    <property type="entry name" value="PHENYLALANINE--TRNA LIGASE, MITOCHONDRIAL"/>
    <property type="match status" value="1"/>
</dbReference>
<dbReference type="SUPFAM" id="SSF55681">
    <property type="entry name" value="Class II aaRS and biotin synthetases"/>
    <property type="match status" value="1"/>
</dbReference>
<evidence type="ECO:0000256" key="10">
    <source>
        <dbReference type="ARBA" id="ARBA00049255"/>
    </source>
</evidence>
<evidence type="ECO:0000259" key="13">
    <source>
        <dbReference type="PROSITE" id="PS51447"/>
    </source>
</evidence>
<dbReference type="AlphaFoldDB" id="A0A2H0UT16"/>
<evidence type="ECO:0000313" key="14">
    <source>
        <dbReference type="EMBL" id="PIR89558.1"/>
    </source>
</evidence>
<evidence type="ECO:0000256" key="9">
    <source>
        <dbReference type="ARBA" id="ARBA00031194"/>
    </source>
</evidence>
<evidence type="ECO:0000256" key="1">
    <source>
        <dbReference type="ARBA" id="ARBA00008226"/>
    </source>
</evidence>